<protein>
    <recommendedName>
        <fullName evidence="2">histidine kinase</fullName>
        <ecNumber evidence="2">2.7.13.3</ecNumber>
    </recommendedName>
</protein>
<dbReference type="Proteomes" id="UP000654482">
    <property type="component" value="Unassembled WGS sequence"/>
</dbReference>
<dbReference type="RefSeq" id="WP_194031227.1">
    <property type="nucleotide sequence ID" value="NZ_JADEWZ010000038.1"/>
</dbReference>
<dbReference type="InterPro" id="IPR004358">
    <property type="entry name" value="Sig_transdc_His_kin-like_C"/>
</dbReference>
<dbReference type="GO" id="GO:0000155">
    <property type="term" value="F:phosphorelay sensor kinase activity"/>
    <property type="evidence" value="ECO:0007669"/>
    <property type="project" value="InterPro"/>
</dbReference>
<evidence type="ECO:0000256" key="1">
    <source>
        <dbReference type="ARBA" id="ARBA00000085"/>
    </source>
</evidence>
<dbReference type="InterPro" id="IPR003594">
    <property type="entry name" value="HATPase_dom"/>
</dbReference>
<dbReference type="PROSITE" id="PS50109">
    <property type="entry name" value="HIS_KIN"/>
    <property type="match status" value="1"/>
</dbReference>
<dbReference type="Gene3D" id="1.10.287.130">
    <property type="match status" value="1"/>
</dbReference>
<dbReference type="PANTHER" id="PTHR43065">
    <property type="entry name" value="SENSOR HISTIDINE KINASE"/>
    <property type="match status" value="1"/>
</dbReference>
<dbReference type="Pfam" id="PF02518">
    <property type="entry name" value="HATPase_c"/>
    <property type="match status" value="1"/>
</dbReference>
<comment type="caution">
    <text evidence="7">The sequence shown here is derived from an EMBL/GenBank/DDBJ whole genome shotgun (WGS) entry which is preliminary data.</text>
</comment>
<dbReference type="SUPFAM" id="SSF55874">
    <property type="entry name" value="ATPase domain of HSP90 chaperone/DNA topoisomerase II/histidine kinase"/>
    <property type="match status" value="1"/>
</dbReference>
<dbReference type="PANTHER" id="PTHR43065:SF50">
    <property type="entry name" value="HISTIDINE KINASE"/>
    <property type="match status" value="1"/>
</dbReference>
<keyword evidence="3" id="KW-0418">Kinase</keyword>
<evidence type="ECO:0000313" key="8">
    <source>
        <dbReference type="Proteomes" id="UP000654482"/>
    </source>
</evidence>
<evidence type="ECO:0000259" key="6">
    <source>
        <dbReference type="PROSITE" id="PS50109"/>
    </source>
</evidence>
<dbReference type="SMART" id="SM00387">
    <property type="entry name" value="HATPase_c"/>
    <property type="match status" value="1"/>
</dbReference>
<dbReference type="InterPro" id="IPR036890">
    <property type="entry name" value="HATPase_C_sf"/>
</dbReference>
<feature type="coiled-coil region" evidence="5">
    <location>
        <begin position="3"/>
        <end position="79"/>
    </location>
</feature>
<dbReference type="InterPro" id="IPR036097">
    <property type="entry name" value="HisK_dim/P_sf"/>
</dbReference>
<proteinExistence type="predicted"/>
<dbReference type="EC" id="2.7.13.3" evidence="2"/>
<reference evidence="7" key="1">
    <citation type="submission" date="2020-10" db="EMBL/GenBank/DDBJ databases">
        <authorList>
            <person name="Castelo-Branco R."/>
            <person name="Eusebio N."/>
            <person name="Adriana R."/>
            <person name="Vieira A."/>
            <person name="Brugerolle De Fraissinette N."/>
            <person name="Rezende De Castro R."/>
            <person name="Schneider M.P."/>
            <person name="Vasconcelos V."/>
            <person name="Leao P.N."/>
        </authorList>
    </citation>
    <scope>NUCLEOTIDE SEQUENCE</scope>
    <source>
        <strain evidence="7">LEGE 07157</strain>
    </source>
</reference>
<comment type="catalytic activity">
    <reaction evidence="1">
        <text>ATP + protein L-histidine = ADP + protein N-phospho-L-histidine.</text>
        <dbReference type="EC" id="2.7.13.3"/>
    </reaction>
</comment>
<organism evidence="7 8">
    <name type="scientific">Lusitaniella coriacea LEGE 07157</name>
    <dbReference type="NCBI Taxonomy" id="945747"/>
    <lineage>
        <taxon>Bacteria</taxon>
        <taxon>Bacillati</taxon>
        <taxon>Cyanobacteriota</taxon>
        <taxon>Cyanophyceae</taxon>
        <taxon>Spirulinales</taxon>
        <taxon>Lusitaniellaceae</taxon>
        <taxon>Lusitaniella</taxon>
    </lineage>
</organism>
<evidence type="ECO:0000256" key="2">
    <source>
        <dbReference type="ARBA" id="ARBA00012438"/>
    </source>
</evidence>
<keyword evidence="5" id="KW-0175">Coiled coil</keyword>
<keyword evidence="3" id="KW-0808">Transferase</keyword>
<keyword evidence="4" id="KW-0902">Two-component regulatory system</keyword>
<evidence type="ECO:0000256" key="5">
    <source>
        <dbReference type="SAM" id="Coils"/>
    </source>
</evidence>
<sequence length="346" mass="39423">MDLNDNEKINKQLEKENRILKKKIERLQEERKTLEKINRNKEEVFKKIIQELQDHQATLEKKSRDLKEAFDDLKMMENKMSSLGGLVAGVAHEINNPIGFLAGNLKPAEDYVRDLLGLISLYQDKFPNPGEEIEEEIEAIDFDFVRKDLLKLLTSMKEGINRIRNISNSLRTFARTDIERLIPFDIHEGIDSTLLILKHRLKANEDRPVIEILKKYDDLPLVKCFPGQLNQVFMNVLANAIDALEESNKGKSYAQIEANPNRITIQTQQEENCVIIRIGDNGKGMFEAVRRRIFEQTFTTKGVGKGTGLGLAIARKIIEEKHGGSLHCTSEPGNGTEFAISLPLEM</sequence>
<dbReference type="AlphaFoldDB" id="A0A8J7IV34"/>
<name>A0A8J7IV34_9CYAN</name>
<dbReference type="InterPro" id="IPR005467">
    <property type="entry name" value="His_kinase_dom"/>
</dbReference>
<keyword evidence="8" id="KW-1185">Reference proteome</keyword>
<feature type="domain" description="Histidine kinase" evidence="6">
    <location>
        <begin position="89"/>
        <end position="346"/>
    </location>
</feature>
<dbReference type="PRINTS" id="PR00344">
    <property type="entry name" value="BCTRLSENSOR"/>
</dbReference>
<evidence type="ECO:0000256" key="4">
    <source>
        <dbReference type="ARBA" id="ARBA00023012"/>
    </source>
</evidence>
<dbReference type="EMBL" id="JADEWZ010000038">
    <property type="protein sequence ID" value="MBE9118142.1"/>
    <property type="molecule type" value="Genomic_DNA"/>
</dbReference>
<evidence type="ECO:0000313" key="7">
    <source>
        <dbReference type="EMBL" id="MBE9118142.1"/>
    </source>
</evidence>
<evidence type="ECO:0000256" key="3">
    <source>
        <dbReference type="ARBA" id="ARBA00022777"/>
    </source>
</evidence>
<accession>A0A8J7IV34</accession>
<gene>
    <name evidence="7" type="ORF">IQ249_19800</name>
</gene>
<dbReference type="SUPFAM" id="SSF47384">
    <property type="entry name" value="Homodimeric domain of signal transducing histidine kinase"/>
    <property type="match status" value="1"/>
</dbReference>
<dbReference type="Gene3D" id="3.30.565.10">
    <property type="entry name" value="Histidine kinase-like ATPase, C-terminal domain"/>
    <property type="match status" value="1"/>
</dbReference>